<dbReference type="OrthoDB" id="284473at2759"/>
<dbReference type="InterPro" id="IPR032979">
    <property type="entry name" value="ENGase"/>
</dbReference>
<protein>
    <recommendedName>
        <fullName evidence="2">Cytosolic endo-beta-N-acetylglucosaminidase TIM barrel domain-containing protein</fullName>
    </recommendedName>
</protein>
<dbReference type="GO" id="GO:0033925">
    <property type="term" value="F:mannosyl-glycoprotein endo-beta-N-acetylglucosaminidase activity"/>
    <property type="evidence" value="ECO:0007669"/>
    <property type="project" value="UniProtKB-EC"/>
</dbReference>
<name>A0A9N8PU08_9PEZI</name>
<accession>A0A9N8PU08</accession>
<evidence type="ECO:0000259" key="2">
    <source>
        <dbReference type="Pfam" id="PF03644"/>
    </source>
</evidence>
<evidence type="ECO:0000256" key="1">
    <source>
        <dbReference type="SAM" id="MobiDB-lite"/>
    </source>
</evidence>
<dbReference type="InterPro" id="IPR005201">
    <property type="entry name" value="TIM_ENGase"/>
</dbReference>
<organism evidence="3 4">
    <name type="scientific">Aureobasidium uvarum</name>
    <dbReference type="NCBI Taxonomy" id="2773716"/>
    <lineage>
        <taxon>Eukaryota</taxon>
        <taxon>Fungi</taxon>
        <taxon>Dikarya</taxon>
        <taxon>Ascomycota</taxon>
        <taxon>Pezizomycotina</taxon>
        <taxon>Dothideomycetes</taxon>
        <taxon>Dothideomycetidae</taxon>
        <taxon>Dothideales</taxon>
        <taxon>Saccotheciaceae</taxon>
        <taxon>Aureobasidium</taxon>
    </lineage>
</organism>
<sequence>MGWKDILRPIRDGLRDNLPSKKPHQNPENENRRREDTLRGFTYFDSFCDIDGWRPEQAYSFQRANTPLLSRPTFKSDQGQAKITLIHDYSGNYQQYEDIHGPPVDQPSYSCEYLQAIDTFVYFSHKLVCIPPPSWTNVLHRNGVKSLGTFLVEPQSRDISKMVQRTSSRAQGWNYTLADQLTRIANYYGFDGWLINIEKTFPIADWSLSKLEGFLEQLRSSFDDGCVIWYDSLTSNNRIDYQNALTGQNALLAKAAGSILTNYAWSPDTAAASKALALQNGINPVNILYGIDVWAQSSERSVRETWPRDIGGGTGTGLGVAKLAELGLSAGIFGPAWPYEHFTCLSDSKAVENSMWTGVALPETLRCGCSSKNRHSIQGYMTYPILRNAQEFPAGSDTFFYTDFSQAFEATTNSDQVADKSEVRASLASQSILPRPSIHPNVQQDIYSQIESCPSRLSLYMPTLGKTASAQRALRLFKLSMPATLVVAIMSICVRRRSKAGRKCTISDATLTEVDATMSCLSWKFDDEVWNARREDDGLPYSDVTGPFSFFVIEVDGQEVRRAYALDYLLREVGDELAIRITGMGFDGEVLCVYTSSLRKRQRQGSTESWQLV</sequence>
<reference evidence="3" key="1">
    <citation type="submission" date="2020-06" db="EMBL/GenBank/DDBJ databases">
        <authorList>
            <person name="Onetto C."/>
        </authorList>
    </citation>
    <scope>NUCLEOTIDE SEQUENCE</scope>
</reference>
<feature type="domain" description="Cytosolic endo-beta-N-acetylglucosaminidase TIM barrel" evidence="2">
    <location>
        <begin position="103"/>
        <end position="408"/>
    </location>
</feature>
<dbReference type="PANTHER" id="PTHR13246:SF1">
    <property type="entry name" value="CYTOSOLIC ENDO-BETA-N-ACETYLGLUCOSAMINIDASE"/>
    <property type="match status" value="1"/>
</dbReference>
<dbReference type="Proteomes" id="UP000745764">
    <property type="component" value="Unassembled WGS sequence"/>
</dbReference>
<keyword evidence="4" id="KW-1185">Reference proteome</keyword>
<feature type="region of interest" description="Disordered" evidence="1">
    <location>
        <begin position="14"/>
        <end position="35"/>
    </location>
</feature>
<dbReference type="PANTHER" id="PTHR13246">
    <property type="entry name" value="ENDO BETA N-ACETYLGLUCOSAMINIDASE"/>
    <property type="match status" value="1"/>
</dbReference>
<gene>
    <name evidence="3" type="ORF">AWRI4620_LOCUS6961</name>
</gene>
<evidence type="ECO:0000313" key="3">
    <source>
        <dbReference type="EMBL" id="CAD0112706.1"/>
    </source>
</evidence>
<evidence type="ECO:0000313" key="4">
    <source>
        <dbReference type="Proteomes" id="UP000745764"/>
    </source>
</evidence>
<comment type="caution">
    <text evidence="3">The sequence shown here is derived from an EMBL/GenBank/DDBJ whole genome shotgun (WGS) entry which is preliminary data.</text>
</comment>
<dbReference type="Pfam" id="PF03644">
    <property type="entry name" value="Glyco_hydro_85"/>
    <property type="match status" value="1"/>
</dbReference>
<dbReference type="EMBL" id="CAINUL010000015">
    <property type="protein sequence ID" value="CAD0112706.1"/>
    <property type="molecule type" value="Genomic_DNA"/>
</dbReference>
<dbReference type="Gene3D" id="3.20.20.80">
    <property type="entry name" value="Glycosidases"/>
    <property type="match status" value="1"/>
</dbReference>
<dbReference type="GO" id="GO:0005829">
    <property type="term" value="C:cytosol"/>
    <property type="evidence" value="ECO:0007669"/>
    <property type="project" value="UniProtKB-SubCell"/>
</dbReference>
<dbReference type="AlphaFoldDB" id="A0A9N8PU08"/>
<feature type="non-terminal residue" evidence="3">
    <location>
        <position position="613"/>
    </location>
</feature>
<proteinExistence type="predicted"/>